<accession>A0A915EUU7</accession>
<protein>
    <submittedName>
        <fullName evidence="2">Ovule protein</fullName>
    </submittedName>
</protein>
<evidence type="ECO:0000313" key="2">
    <source>
        <dbReference type="WBParaSite" id="maker-E.canG7_contigs_5598-snap-gene-0.0-mRNA-1"/>
    </source>
</evidence>
<organism evidence="1 2">
    <name type="scientific">Echinococcus canadensis</name>
    <dbReference type="NCBI Taxonomy" id="519352"/>
    <lineage>
        <taxon>Eukaryota</taxon>
        <taxon>Metazoa</taxon>
        <taxon>Spiralia</taxon>
        <taxon>Lophotrochozoa</taxon>
        <taxon>Platyhelminthes</taxon>
        <taxon>Cestoda</taxon>
        <taxon>Eucestoda</taxon>
        <taxon>Cyclophyllidea</taxon>
        <taxon>Taeniidae</taxon>
        <taxon>Echinococcus</taxon>
        <taxon>Echinococcus canadensis group</taxon>
    </lineage>
</organism>
<dbReference type="Proteomes" id="UP000887562">
    <property type="component" value="Unplaced"/>
</dbReference>
<dbReference type="WBParaSite" id="maker-E.canG7_contigs_5598-snap-gene-0.0-mRNA-1">
    <property type="protein sequence ID" value="maker-E.canG7_contigs_5598-snap-gene-0.0-mRNA-1"/>
    <property type="gene ID" value="EcG7_10970"/>
</dbReference>
<evidence type="ECO:0000313" key="1">
    <source>
        <dbReference type="Proteomes" id="UP000887562"/>
    </source>
</evidence>
<dbReference type="AlphaFoldDB" id="A0A915EUU7"/>
<reference evidence="2" key="1">
    <citation type="submission" date="2022-11" db="UniProtKB">
        <authorList>
            <consortium name="WormBaseParasite"/>
        </authorList>
    </citation>
    <scope>IDENTIFICATION</scope>
</reference>
<sequence length="63" mass="6922">MSNSQDLSNLSQFACQMMPLELTRTSDSSMALEKRVLQSHVPPLSPLYILSLLPPPPPPSSQN</sequence>
<keyword evidence="1" id="KW-1185">Reference proteome</keyword>
<name>A0A915EUU7_9CEST</name>
<proteinExistence type="predicted"/>